<dbReference type="AlphaFoldDB" id="A0A227KIH8"/>
<gene>
    <name evidence="2" type="ORF">ADH67_08270</name>
</gene>
<sequence length="194" mass="21464">MNLLRRSILVSSFAASVAPFAFASGTSTEREMRRKDRQLTEEECFYLIRHTPHAVLSTTDNSGTPYGVPVTPILLNGKLYFHCSKAGGRKVDNLRQNERVSLCFIGKDDINQKEFAVDFASVVVAGTAKEITDPQELRKIQLEICKIHAPEAGAKAAEAYFDKGGKGITVWEVTPTKISGKSRNKHLYFGKNKG</sequence>
<evidence type="ECO:0000256" key="1">
    <source>
        <dbReference type="SAM" id="SignalP"/>
    </source>
</evidence>
<dbReference type="InterPro" id="IPR024747">
    <property type="entry name" value="Pyridox_Oxase-rel"/>
</dbReference>
<dbReference type="Pfam" id="PF12900">
    <property type="entry name" value="Pyridox_ox_2"/>
    <property type="match status" value="1"/>
</dbReference>
<dbReference type="InterPro" id="IPR012349">
    <property type="entry name" value="Split_barrel_FMN-bd"/>
</dbReference>
<evidence type="ECO:0000313" key="3">
    <source>
        <dbReference type="Proteomes" id="UP000214610"/>
    </source>
</evidence>
<dbReference type="GeneID" id="78362799"/>
<dbReference type="EMBL" id="NHMP01000004">
    <property type="protein sequence ID" value="OXE47761.1"/>
    <property type="molecule type" value="Genomic_DNA"/>
</dbReference>
<dbReference type="PANTHER" id="PTHR34071">
    <property type="entry name" value="5-NITROIMIDAZOLE ANTIBIOTICS RESISTANCE PROTEIN, NIMA-FAMILY-RELATED PROTEIN-RELATED"/>
    <property type="match status" value="1"/>
</dbReference>
<dbReference type="Proteomes" id="UP000214610">
    <property type="component" value="Unassembled WGS sequence"/>
</dbReference>
<reference evidence="3" key="1">
    <citation type="submission" date="2017-05" db="EMBL/GenBank/DDBJ databases">
        <title>Improved OligoMM genomes.</title>
        <authorList>
            <person name="Garzetti D."/>
        </authorList>
    </citation>
    <scope>NUCLEOTIDE SEQUENCE [LARGE SCALE GENOMIC DNA]</scope>
    <source>
        <strain evidence="3">YL45</strain>
    </source>
</reference>
<dbReference type="SUPFAM" id="SSF50475">
    <property type="entry name" value="FMN-binding split barrel"/>
    <property type="match status" value="1"/>
</dbReference>
<feature type="signal peptide" evidence="1">
    <location>
        <begin position="1"/>
        <end position="23"/>
    </location>
</feature>
<dbReference type="PANTHER" id="PTHR34071:SF2">
    <property type="entry name" value="FLAVIN-NUCLEOTIDE-BINDING PROTEIN"/>
    <property type="match status" value="1"/>
</dbReference>
<evidence type="ECO:0000313" key="2">
    <source>
        <dbReference type="EMBL" id="OXE47761.1"/>
    </source>
</evidence>
<protein>
    <recommendedName>
        <fullName evidence="4">Pyridoxamine 5'-phosphate oxidase family protein</fullName>
    </recommendedName>
</protein>
<accession>A0A227KIH8</accession>
<evidence type="ECO:0008006" key="4">
    <source>
        <dbReference type="Google" id="ProtNLM"/>
    </source>
</evidence>
<proteinExistence type="predicted"/>
<name>A0A227KIH8_9BURK</name>
<organism evidence="2 3">
    <name type="scientific">Turicimonas muris</name>
    <dbReference type="NCBI Taxonomy" id="1796652"/>
    <lineage>
        <taxon>Bacteria</taxon>
        <taxon>Pseudomonadati</taxon>
        <taxon>Pseudomonadota</taxon>
        <taxon>Betaproteobacteria</taxon>
        <taxon>Burkholderiales</taxon>
        <taxon>Sutterellaceae</taxon>
        <taxon>Turicimonas</taxon>
    </lineage>
</organism>
<dbReference type="Gene3D" id="2.30.110.10">
    <property type="entry name" value="Electron Transport, Fmn-binding Protein, Chain A"/>
    <property type="match status" value="1"/>
</dbReference>
<comment type="caution">
    <text evidence="2">The sequence shown here is derived from an EMBL/GenBank/DDBJ whole genome shotgun (WGS) entry which is preliminary data.</text>
</comment>
<keyword evidence="3" id="KW-1185">Reference proteome</keyword>
<keyword evidence="1" id="KW-0732">Signal</keyword>
<dbReference type="RefSeq" id="WP_066595310.1">
    <property type="nucleotide sequence ID" value="NZ_CAJTBZ010000007.1"/>
</dbReference>
<feature type="chain" id="PRO_5011314022" description="Pyridoxamine 5'-phosphate oxidase family protein" evidence="1">
    <location>
        <begin position="24"/>
        <end position="194"/>
    </location>
</feature>